<evidence type="ECO:0000313" key="2">
    <source>
        <dbReference type="EMBL" id="SZX65679.1"/>
    </source>
</evidence>
<dbReference type="PANTHER" id="PTHR45725:SF18">
    <property type="entry name" value="ORC1-LIKE AAA ATPASE DOMAIN-CONTAINING PROTEIN"/>
    <property type="match status" value="1"/>
</dbReference>
<gene>
    <name evidence="2" type="ORF">BQ4739_LOCUS6151</name>
</gene>
<feature type="region of interest" description="Disordered" evidence="1">
    <location>
        <begin position="392"/>
        <end position="436"/>
    </location>
</feature>
<accession>A0A383VLH8</accession>
<dbReference type="PANTHER" id="PTHR45725">
    <property type="entry name" value="FORMIN HOMOLOGY 2 FAMILY MEMBER"/>
    <property type="match status" value="1"/>
</dbReference>
<feature type="compositionally biased region" description="Low complexity" evidence="1">
    <location>
        <begin position="395"/>
        <end position="436"/>
    </location>
</feature>
<evidence type="ECO:0000313" key="3">
    <source>
        <dbReference type="Proteomes" id="UP000256970"/>
    </source>
</evidence>
<organism evidence="2 3">
    <name type="scientific">Tetradesmus obliquus</name>
    <name type="common">Green alga</name>
    <name type="synonym">Acutodesmus obliquus</name>
    <dbReference type="NCBI Taxonomy" id="3088"/>
    <lineage>
        <taxon>Eukaryota</taxon>
        <taxon>Viridiplantae</taxon>
        <taxon>Chlorophyta</taxon>
        <taxon>core chlorophytes</taxon>
        <taxon>Chlorophyceae</taxon>
        <taxon>CS clade</taxon>
        <taxon>Sphaeropleales</taxon>
        <taxon>Scenedesmaceae</taxon>
        <taxon>Tetradesmus</taxon>
    </lineage>
</organism>
<protein>
    <submittedName>
        <fullName evidence="2">Uncharacterized protein</fullName>
    </submittedName>
</protein>
<dbReference type="Proteomes" id="UP000256970">
    <property type="component" value="Unassembled WGS sequence"/>
</dbReference>
<sequence length="1368" mass="142657">MLRAVQKLPGVQAFSSSLTSAADSQDVSAAHNRVSARVSPMAGLLGRHMQPLQRLPGSSSTSISSAVQRAALWRLQQRAEHAGVDAFNVLVNGDLQQWESMVCASLAAGMSLDLQPSTAQDQLIQEFRLALWLGQTLALPSEEFASCKRHCEFKDTGGRVQQLRGDLAFPANSRTITRLMEAWWNCKGGRPPGSSKKAAAALAGTSKPQFKAMPVSFNNAVEKVISLEAELLSALKDINAQQLALKERGDPLWFHPSRLTSGAQFATTSAAFRARQAAQALLATAQHLYMGSRQAETARGTWEHSSVPGLPAEPPVWVLGLSRLLAQFQATLGTGFSAVYYHCKGCMDFGMPEYHDILPAACSGLCLASITCLAFLVLTYLQPVSPAEPIVKQQRGAGSASSSSSSSGVEGSSSSRGRGRSSSSSSSGGEASSIGAQRTSNNAMGFTLPYGGLWHVASFDEVTPSMVNAAFAGAKFLGNSFKKPKGTTAPPADLMQKHNRPSLYSFCSMHAGQVFLIIRRLPMASLPSDLWPWYLGRAGRSAAAKSWRNYVENQVFGFGPRLTYDESAGRDMQVVTLKRSLLGWCPTLANSALVASLDEADAMQLQQSTELAQLYGLNKCTPDIWQAIIDCVEAEGSLSGMLRKLTAPLTHTGYELARCKAACDWQYQHMSLAEADEHLQQLRDSIHASNAELYGADRLPAKPACPVLLQSVVCFLAADWDAIKSSFANPAARGEAVLATAQAAAASAVQAAADTARHVAAGNAAAADASALAADSAAATAHNKTRLALALAQEAAAAAAAAVPPASGWMATGPAALPVGPAGLAAAAAAEPAGLGGSAGSAVEPLAAAAAAAAALPGAITLLRCAGLLLLVPNSKLWCQLSKRLGGSCSIRNTTYSRYTVAQLMTQEGLLLQAGQQQRVQVRVAAEFVADGRQLSGNWAKQPCDVYVWPGESLLLWEQPSHRLGRKFGGDAASFAYPALYSTFTEERVAAAIGALQLDGARPQQRAAASAAAVAITALQQPQQPAAPAPVLLEPAGAAHPVASSSRSSSSSSSSMITAVLDAVSDLSMALSSEADAAHADAAAAVVPLLRVGADPAVAAAIKQGLKQLYAAARDGAAVPAAVLQTLTSSIRVLAVPARGIIAAIPTAAAAAEAAAAAAPTSTGKKRKHGTAMAAAAAAEEGSSKQPRLHKPPPTSSDGRPGMWLDEDEGEGEWVQLGDHVFMEVAASKKNMCDPASFKVASSAAAAAAAAEDAGASGGSSSSSNKRSSKSSLSSNKSSNSTHLVWLFRVERFEGDFVFGRFYHNAARDLAQPLQLQRKTQELFSGRISSILHVLQPCASSSSSSMALETLTKVEAEWLHQVQAGLCG</sequence>
<reference evidence="2 3" key="1">
    <citation type="submission" date="2016-10" db="EMBL/GenBank/DDBJ databases">
        <authorList>
            <person name="Cai Z."/>
        </authorList>
    </citation>
    <scope>NUCLEOTIDE SEQUENCE [LARGE SCALE GENOMIC DNA]</scope>
</reference>
<proteinExistence type="predicted"/>
<dbReference type="EMBL" id="FNXT01000657">
    <property type="protein sequence ID" value="SZX65679.1"/>
    <property type="molecule type" value="Genomic_DNA"/>
</dbReference>
<name>A0A383VLH8_TETOB</name>
<dbReference type="InterPro" id="IPR051425">
    <property type="entry name" value="Formin_Homology"/>
</dbReference>
<evidence type="ECO:0000256" key="1">
    <source>
        <dbReference type="SAM" id="MobiDB-lite"/>
    </source>
</evidence>
<feature type="region of interest" description="Disordered" evidence="1">
    <location>
        <begin position="1159"/>
        <end position="1207"/>
    </location>
</feature>
<feature type="region of interest" description="Disordered" evidence="1">
    <location>
        <begin position="1254"/>
        <end position="1278"/>
    </location>
</feature>
<keyword evidence="3" id="KW-1185">Reference proteome</keyword>